<gene>
    <name evidence="1" type="primary">WBGene00095465</name>
</gene>
<reference evidence="2" key="1">
    <citation type="journal article" date="2008" name="Nat. Genet.">
        <title>The Pristionchus pacificus genome provides a unique perspective on nematode lifestyle and parasitism.</title>
        <authorList>
            <person name="Dieterich C."/>
            <person name="Clifton S.W."/>
            <person name="Schuster L.N."/>
            <person name="Chinwalla A."/>
            <person name="Delehaunty K."/>
            <person name="Dinkelacker I."/>
            <person name="Fulton L."/>
            <person name="Fulton R."/>
            <person name="Godfrey J."/>
            <person name="Minx P."/>
            <person name="Mitreva M."/>
            <person name="Roeseler W."/>
            <person name="Tian H."/>
            <person name="Witte H."/>
            <person name="Yang S.P."/>
            <person name="Wilson R.K."/>
            <person name="Sommer R.J."/>
        </authorList>
    </citation>
    <scope>NUCLEOTIDE SEQUENCE [LARGE SCALE GENOMIC DNA]</scope>
    <source>
        <strain evidence="2">PS312</strain>
    </source>
</reference>
<dbReference type="EnsemblMetazoa" id="PPA05911.1">
    <property type="protein sequence ID" value="PPA05911.1"/>
    <property type="gene ID" value="WBGene00095465"/>
</dbReference>
<sequence length="92" mass="10109">MKISFLLCIVVTLLVVGVVGARVVRPPLSTTKPSITLPSVNFKSESECNKMCAEMKKPNARKLCGQVCSAEFRKESRFATLTPPLINRAPYP</sequence>
<dbReference type="Proteomes" id="UP000005239">
    <property type="component" value="Unassembled WGS sequence"/>
</dbReference>
<evidence type="ECO:0000313" key="2">
    <source>
        <dbReference type="Proteomes" id="UP000005239"/>
    </source>
</evidence>
<keyword evidence="2" id="KW-1185">Reference proteome</keyword>
<organism evidence="1 2">
    <name type="scientific">Pristionchus pacificus</name>
    <name type="common">Parasitic nematode worm</name>
    <dbReference type="NCBI Taxonomy" id="54126"/>
    <lineage>
        <taxon>Eukaryota</taxon>
        <taxon>Metazoa</taxon>
        <taxon>Ecdysozoa</taxon>
        <taxon>Nematoda</taxon>
        <taxon>Chromadorea</taxon>
        <taxon>Rhabditida</taxon>
        <taxon>Rhabditina</taxon>
        <taxon>Diplogasteromorpha</taxon>
        <taxon>Diplogasteroidea</taxon>
        <taxon>Neodiplogasteridae</taxon>
        <taxon>Pristionchus</taxon>
    </lineage>
</organism>
<dbReference type="AlphaFoldDB" id="A0A454XLL4"/>
<reference evidence="1" key="2">
    <citation type="submission" date="2022-06" db="UniProtKB">
        <authorList>
            <consortium name="EnsemblMetazoa"/>
        </authorList>
    </citation>
    <scope>IDENTIFICATION</scope>
    <source>
        <strain evidence="1">PS312</strain>
    </source>
</reference>
<accession>A0A8R1U543</accession>
<proteinExistence type="predicted"/>
<name>A0A454XLL4_PRIPA</name>
<evidence type="ECO:0000313" key="1">
    <source>
        <dbReference type="EnsemblMetazoa" id="PPA05911.1"/>
    </source>
</evidence>
<protein>
    <submittedName>
        <fullName evidence="1">Uncharacterized protein</fullName>
    </submittedName>
</protein>
<accession>A0A454XLL4</accession>